<dbReference type="Proteomes" id="UP000789375">
    <property type="component" value="Unassembled WGS sequence"/>
</dbReference>
<feature type="non-terminal residue" evidence="1">
    <location>
        <position position="132"/>
    </location>
</feature>
<proteinExistence type="predicted"/>
<gene>
    <name evidence="1" type="ORF">FMOSSE_LOCUS15457</name>
</gene>
<sequence length="132" mass="15152">GTATLFIVEKIPIVFDSFKKIVGQGSTIIDKTLLISEFIKCNEKVFLVGIAKLSEFKEKLFKFIMNALSYHDVSDNLVESNYHLFILGMFHQEHCHGYKLTSNREAGEGRFDLKIEPTEKANFKTGFIWSLR</sequence>
<reference evidence="1" key="1">
    <citation type="submission" date="2021-06" db="EMBL/GenBank/DDBJ databases">
        <authorList>
            <person name="Kallberg Y."/>
            <person name="Tangrot J."/>
            <person name="Rosling A."/>
        </authorList>
    </citation>
    <scope>NUCLEOTIDE SEQUENCE</scope>
    <source>
        <strain evidence="1">87-6 pot B 2015</strain>
    </source>
</reference>
<organism evidence="1 2">
    <name type="scientific">Funneliformis mosseae</name>
    <name type="common">Endomycorrhizal fungus</name>
    <name type="synonym">Glomus mosseae</name>
    <dbReference type="NCBI Taxonomy" id="27381"/>
    <lineage>
        <taxon>Eukaryota</taxon>
        <taxon>Fungi</taxon>
        <taxon>Fungi incertae sedis</taxon>
        <taxon>Mucoromycota</taxon>
        <taxon>Glomeromycotina</taxon>
        <taxon>Glomeromycetes</taxon>
        <taxon>Glomerales</taxon>
        <taxon>Glomeraceae</taxon>
        <taxon>Funneliformis</taxon>
    </lineage>
</organism>
<feature type="non-terminal residue" evidence="1">
    <location>
        <position position="1"/>
    </location>
</feature>
<dbReference type="AlphaFoldDB" id="A0A9N9NFB5"/>
<name>A0A9N9NFB5_FUNMO</name>
<evidence type="ECO:0000313" key="1">
    <source>
        <dbReference type="EMBL" id="CAG8727609.1"/>
    </source>
</evidence>
<dbReference type="EMBL" id="CAJVPP010015689">
    <property type="protein sequence ID" value="CAG8727609.1"/>
    <property type="molecule type" value="Genomic_DNA"/>
</dbReference>
<accession>A0A9N9NFB5</accession>
<protein>
    <submittedName>
        <fullName evidence="1">14723_t:CDS:1</fullName>
    </submittedName>
</protein>
<keyword evidence="2" id="KW-1185">Reference proteome</keyword>
<evidence type="ECO:0000313" key="2">
    <source>
        <dbReference type="Proteomes" id="UP000789375"/>
    </source>
</evidence>
<comment type="caution">
    <text evidence="1">The sequence shown here is derived from an EMBL/GenBank/DDBJ whole genome shotgun (WGS) entry which is preliminary data.</text>
</comment>